<dbReference type="AlphaFoldDB" id="A0A9Q5BZR6"/>
<reference evidence="1" key="1">
    <citation type="submission" date="2019-09" db="EMBL/GenBank/DDBJ databases">
        <title>Comparative genomic analysis of Lactobacillus helveticus.</title>
        <authorList>
            <person name="Zhang H."/>
            <person name="Chen Y."/>
            <person name="Zhong Z."/>
        </authorList>
    </citation>
    <scope>NUCLEOTIDE SEQUENCE</scope>
    <source>
        <strain evidence="1">IMAU30003</strain>
    </source>
</reference>
<dbReference type="EMBL" id="WCHB01000051">
    <property type="protein sequence ID" value="NRO35268.1"/>
    <property type="molecule type" value="Genomic_DNA"/>
</dbReference>
<dbReference type="Proteomes" id="UP000651333">
    <property type="component" value="Unassembled WGS sequence"/>
</dbReference>
<name>A0A9Q5BZR6_LACHE</name>
<comment type="caution">
    <text evidence="1">The sequence shown here is derived from an EMBL/GenBank/DDBJ whole genome shotgun (WGS) entry which is preliminary data.</text>
</comment>
<evidence type="ECO:0000313" key="2">
    <source>
        <dbReference type="Proteomes" id="UP000651333"/>
    </source>
</evidence>
<sequence>MSKLSKGDKLNIYREWTIHNKRAVYLSKKYGITEHNVWYLVSLIDKHGLNILDKSYVHYSN</sequence>
<protein>
    <submittedName>
        <fullName evidence="1">Uncharacterized protein</fullName>
    </submittedName>
</protein>
<accession>A0A9Q5BZR6</accession>
<gene>
    <name evidence="1" type="ORF">IMAU30003_01518</name>
</gene>
<proteinExistence type="predicted"/>
<evidence type="ECO:0000313" key="1">
    <source>
        <dbReference type="EMBL" id="NRO35268.1"/>
    </source>
</evidence>
<organism evidence="1 2">
    <name type="scientific">Lactobacillus helveticus</name>
    <name type="common">Lactobacillus suntoryeus</name>
    <dbReference type="NCBI Taxonomy" id="1587"/>
    <lineage>
        <taxon>Bacteria</taxon>
        <taxon>Bacillati</taxon>
        <taxon>Bacillota</taxon>
        <taxon>Bacilli</taxon>
        <taxon>Lactobacillales</taxon>
        <taxon>Lactobacillaceae</taxon>
        <taxon>Lactobacillus</taxon>
    </lineage>
</organism>